<dbReference type="InterPro" id="IPR015943">
    <property type="entry name" value="WD40/YVTN_repeat-like_dom_sf"/>
</dbReference>
<evidence type="ECO:0000256" key="2">
    <source>
        <dbReference type="ARBA" id="ARBA00023136"/>
    </source>
</evidence>
<feature type="domain" description="Sema" evidence="6">
    <location>
        <begin position="1"/>
        <end position="50"/>
    </location>
</feature>
<dbReference type="Gene3D" id="2.130.10.10">
    <property type="entry name" value="YVTN repeat-like/Quinoprotein amine dehydrogenase"/>
    <property type="match status" value="1"/>
</dbReference>
<keyword evidence="4" id="KW-0325">Glycoprotein</keyword>
<gene>
    <name evidence="7" type="ORF">XELAEV_18020895mg</name>
</gene>
<dbReference type="GO" id="GO:0002116">
    <property type="term" value="C:semaphorin receptor complex"/>
    <property type="evidence" value="ECO:0007669"/>
    <property type="project" value="TreeGrafter"/>
</dbReference>
<dbReference type="InterPro" id="IPR031148">
    <property type="entry name" value="Plexin"/>
</dbReference>
<dbReference type="GO" id="GO:0030334">
    <property type="term" value="P:regulation of cell migration"/>
    <property type="evidence" value="ECO:0007669"/>
    <property type="project" value="TreeGrafter"/>
</dbReference>
<dbReference type="SUPFAM" id="SSF101912">
    <property type="entry name" value="Sema domain"/>
    <property type="match status" value="1"/>
</dbReference>
<sequence length="78" mass="8574">IRVDGPINGALQYETIQVVESGPILKEMAFTKNEEQLFIMSDTQLTLVPVELCGQYTTCSECLGSGDPHCGWCVLHNT</sequence>
<dbReference type="PANTHER" id="PTHR22625:SF34">
    <property type="entry name" value="PLEXIN-A4"/>
    <property type="match status" value="1"/>
</dbReference>
<dbReference type="Proteomes" id="UP000694892">
    <property type="component" value="Chromosome 3S"/>
</dbReference>
<name>A0A974HRE6_XENLA</name>
<comment type="caution">
    <text evidence="5">Lacks conserved residue(s) required for the propagation of feature annotation.</text>
</comment>
<evidence type="ECO:0000259" key="6">
    <source>
        <dbReference type="PROSITE" id="PS51004"/>
    </source>
</evidence>
<dbReference type="AlphaFoldDB" id="A0A974HRE6"/>
<dbReference type="InterPro" id="IPR001627">
    <property type="entry name" value="Semap_dom"/>
</dbReference>
<evidence type="ECO:0000256" key="1">
    <source>
        <dbReference type="ARBA" id="ARBA00004370"/>
    </source>
</evidence>
<feature type="non-terminal residue" evidence="7">
    <location>
        <position position="1"/>
    </location>
</feature>
<keyword evidence="3" id="KW-1015">Disulfide bond</keyword>
<evidence type="ECO:0000256" key="5">
    <source>
        <dbReference type="PROSITE-ProRule" id="PRU00352"/>
    </source>
</evidence>
<evidence type="ECO:0000256" key="4">
    <source>
        <dbReference type="ARBA" id="ARBA00023180"/>
    </source>
</evidence>
<dbReference type="Pfam" id="PF01437">
    <property type="entry name" value="PSI"/>
    <property type="match status" value="1"/>
</dbReference>
<dbReference type="OMA" id="KVENCTR"/>
<dbReference type="Gene3D" id="3.30.1680.10">
    <property type="entry name" value="ligand-binding face of the semaphorins, domain 2"/>
    <property type="match status" value="1"/>
</dbReference>
<dbReference type="GO" id="GO:0017154">
    <property type="term" value="F:semaphorin receptor activity"/>
    <property type="evidence" value="ECO:0007669"/>
    <property type="project" value="InterPro"/>
</dbReference>
<protein>
    <recommendedName>
        <fullName evidence="6">Sema domain-containing protein</fullName>
    </recommendedName>
</protein>
<evidence type="ECO:0000313" key="8">
    <source>
        <dbReference type="Proteomes" id="UP000694892"/>
    </source>
</evidence>
<dbReference type="InterPro" id="IPR002165">
    <property type="entry name" value="Plexin_repeat"/>
</dbReference>
<evidence type="ECO:0000313" key="7">
    <source>
        <dbReference type="EMBL" id="OCT87198.1"/>
    </source>
</evidence>
<dbReference type="SUPFAM" id="SSF103575">
    <property type="entry name" value="Plexin repeat"/>
    <property type="match status" value="1"/>
</dbReference>
<organism evidence="7 8">
    <name type="scientific">Xenopus laevis</name>
    <name type="common">African clawed frog</name>
    <dbReference type="NCBI Taxonomy" id="8355"/>
    <lineage>
        <taxon>Eukaryota</taxon>
        <taxon>Metazoa</taxon>
        <taxon>Chordata</taxon>
        <taxon>Craniata</taxon>
        <taxon>Vertebrata</taxon>
        <taxon>Euteleostomi</taxon>
        <taxon>Amphibia</taxon>
        <taxon>Batrachia</taxon>
        <taxon>Anura</taxon>
        <taxon>Pipoidea</taxon>
        <taxon>Pipidae</taxon>
        <taxon>Xenopodinae</taxon>
        <taxon>Xenopus</taxon>
        <taxon>Xenopus</taxon>
    </lineage>
</organism>
<dbReference type="InterPro" id="IPR036352">
    <property type="entry name" value="Semap_dom_sf"/>
</dbReference>
<dbReference type="EMBL" id="CM004471">
    <property type="protein sequence ID" value="OCT87198.1"/>
    <property type="molecule type" value="Genomic_DNA"/>
</dbReference>
<evidence type="ECO:0000256" key="3">
    <source>
        <dbReference type="ARBA" id="ARBA00023157"/>
    </source>
</evidence>
<dbReference type="GO" id="GO:0005886">
    <property type="term" value="C:plasma membrane"/>
    <property type="evidence" value="ECO:0007669"/>
    <property type="project" value="TreeGrafter"/>
</dbReference>
<comment type="subcellular location">
    <subcellularLocation>
        <location evidence="1">Membrane</location>
    </subcellularLocation>
</comment>
<dbReference type="PROSITE" id="PS51004">
    <property type="entry name" value="SEMA"/>
    <property type="match status" value="1"/>
</dbReference>
<dbReference type="PANTHER" id="PTHR22625">
    <property type="entry name" value="PLEXIN"/>
    <property type="match status" value="1"/>
</dbReference>
<keyword evidence="2" id="KW-0472">Membrane</keyword>
<proteinExistence type="predicted"/>
<accession>A0A974HRE6</accession>
<reference evidence="8" key="1">
    <citation type="journal article" date="2016" name="Nature">
        <title>Genome evolution in the allotetraploid frog Xenopus laevis.</title>
        <authorList>
            <person name="Session A.M."/>
            <person name="Uno Y."/>
            <person name="Kwon T."/>
            <person name="Chapman J.A."/>
            <person name="Toyoda A."/>
            <person name="Takahashi S."/>
            <person name="Fukui A."/>
            <person name="Hikosaka A."/>
            <person name="Suzuki A."/>
            <person name="Kondo M."/>
            <person name="van Heeringen S.J."/>
            <person name="Quigley I."/>
            <person name="Heinz S."/>
            <person name="Ogino H."/>
            <person name="Ochi H."/>
            <person name="Hellsten U."/>
            <person name="Lyons J.B."/>
            <person name="Simakov O."/>
            <person name="Putnam N."/>
            <person name="Stites J."/>
            <person name="Kuroki Y."/>
            <person name="Tanaka T."/>
            <person name="Michiue T."/>
            <person name="Watanabe M."/>
            <person name="Bogdanovic O."/>
            <person name="Lister R."/>
            <person name="Georgiou G."/>
            <person name="Paranjpe S.S."/>
            <person name="van Kruijsbergen I."/>
            <person name="Shu S."/>
            <person name="Carlson J."/>
            <person name="Kinoshita T."/>
            <person name="Ohta Y."/>
            <person name="Mawaribuchi S."/>
            <person name="Jenkins J."/>
            <person name="Grimwood J."/>
            <person name="Schmutz J."/>
            <person name="Mitros T."/>
            <person name="Mozaffari S.V."/>
            <person name="Suzuki Y."/>
            <person name="Haramoto Y."/>
            <person name="Yamamoto T.S."/>
            <person name="Takagi C."/>
            <person name="Heald R."/>
            <person name="Miller K."/>
            <person name="Haudenschild C."/>
            <person name="Kitzman J."/>
            <person name="Nakayama T."/>
            <person name="Izutsu Y."/>
            <person name="Robert J."/>
            <person name="Fortriede J."/>
            <person name="Burns K."/>
            <person name="Lotay V."/>
            <person name="Karimi K."/>
            <person name="Yasuoka Y."/>
            <person name="Dichmann D.S."/>
            <person name="Flajnik M.F."/>
            <person name="Houston D.W."/>
            <person name="Shendure J."/>
            <person name="DuPasquier L."/>
            <person name="Vize P.D."/>
            <person name="Zorn A.M."/>
            <person name="Ito M."/>
            <person name="Marcotte E.M."/>
            <person name="Wallingford J.B."/>
            <person name="Ito Y."/>
            <person name="Asashima M."/>
            <person name="Ueno N."/>
            <person name="Matsuda Y."/>
            <person name="Veenstra G.J."/>
            <person name="Fujiyama A."/>
            <person name="Harland R.M."/>
            <person name="Taira M."/>
            <person name="Rokhsar D.S."/>
        </authorList>
    </citation>
    <scope>NUCLEOTIDE SEQUENCE [LARGE SCALE GENOMIC DNA]</scope>
    <source>
        <strain evidence="8">J</strain>
    </source>
</reference>